<evidence type="ECO:0000256" key="4">
    <source>
        <dbReference type="PIRNR" id="PIRNR005690"/>
    </source>
</evidence>
<dbReference type="Pfam" id="PF03323">
    <property type="entry name" value="GerA"/>
    <property type="match status" value="1"/>
</dbReference>
<evidence type="ECO:0000256" key="5">
    <source>
        <dbReference type="SAM" id="Phobius"/>
    </source>
</evidence>
<keyword evidence="7" id="KW-1185">Reference proteome</keyword>
<gene>
    <name evidence="6" type="ORF">SM124_07455</name>
</gene>
<reference evidence="6 7" key="1">
    <citation type="submission" date="2023-11" db="EMBL/GenBank/DDBJ databases">
        <title>Bacillus jintuensis, isolated from a mudflat on the Beibu Gulf coast.</title>
        <authorList>
            <person name="Li M."/>
        </authorList>
    </citation>
    <scope>NUCLEOTIDE SEQUENCE [LARGE SCALE GENOMIC DNA]</scope>
    <source>
        <strain evidence="6 7">31A1R</strain>
    </source>
</reference>
<dbReference type="Proteomes" id="UP001290455">
    <property type="component" value="Unassembled WGS sequence"/>
</dbReference>
<feature type="transmembrane region" description="Helical" evidence="5">
    <location>
        <begin position="366"/>
        <end position="385"/>
    </location>
</feature>
<evidence type="ECO:0000256" key="2">
    <source>
        <dbReference type="ARBA" id="ARBA00005278"/>
    </source>
</evidence>
<evidence type="ECO:0000313" key="6">
    <source>
        <dbReference type="EMBL" id="MDZ5471582.1"/>
    </source>
</evidence>
<organism evidence="6 7">
    <name type="scientific">Robertmurraya mangrovi</name>
    <dbReference type="NCBI Taxonomy" id="3098077"/>
    <lineage>
        <taxon>Bacteria</taxon>
        <taxon>Bacillati</taxon>
        <taxon>Bacillota</taxon>
        <taxon>Bacilli</taxon>
        <taxon>Bacillales</taxon>
        <taxon>Bacillaceae</taxon>
        <taxon>Robertmurraya</taxon>
    </lineage>
</organism>
<accession>A0ABU5IWR8</accession>
<dbReference type="InterPro" id="IPR004995">
    <property type="entry name" value="Spore_Ger"/>
</dbReference>
<feature type="transmembrane region" description="Helical" evidence="5">
    <location>
        <begin position="391"/>
        <end position="413"/>
    </location>
</feature>
<dbReference type="InterPro" id="IPR050768">
    <property type="entry name" value="UPF0353/GerABKA_families"/>
</dbReference>
<comment type="caution">
    <text evidence="6">The sequence shown here is derived from an EMBL/GenBank/DDBJ whole genome shotgun (WGS) entry which is preliminary data.</text>
</comment>
<feature type="transmembrane region" description="Helical" evidence="5">
    <location>
        <begin position="299"/>
        <end position="321"/>
    </location>
</feature>
<protein>
    <submittedName>
        <fullName evidence="6">Spore germination protein</fullName>
    </submittedName>
</protein>
<dbReference type="PANTHER" id="PTHR22550">
    <property type="entry name" value="SPORE GERMINATION PROTEIN"/>
    <property type="match status" value="1"/>
</dbReference>
<comment type="subcellular location">
    <subcellularLocation>
        <location evidence="4">Cell membrane</location>
    </subcellularLocation>
    <subcellularLocation>
        <location evidence="1">Membrane</location>
        <topology evidence="1">Multi-pass membrane protein</topology>
    </subcellularLocation>
</comment>
<keyword evidence="5" id="KW-0812">Transmembrane</keyword>
<proteinExistence type="inferred from homology"/>
<name>A0ABU5IWR8_9BACI</name>
<evidence type="ECO:0000256" key="3">
    <source>
        <dbReference type="ARBA" id="ARBA00023136"/>
    </source>
</evidence>
<dbReference type="EMBL" id="JAXOFX010000003">
    <property type="protein sequence ID" value="MDZ5471582.1"/>
    <property type="molecule type" value="Genomic_DNA"/>
</dbReference>
<feature type="transmembrane region" description="Helical" evidence="5">
    <location>
        <begin position="425"/>
        <end position="449"/>
    </location>
</feature>
<sequence length="506" mass="57061">MNKINSEETNQYRTTNNWVSIQDIQEHFQSHNNYDLLVRKVYIKSLKADGYIAYLNGTVDVKVVDESIVRPLQQENSLENVDDSDQLDFLAKRIIPVSNVGINSRLENALEKIVSGYTLLFVEDTPFYLEISTPGFESRGVEKSEDEAVLKGPKEAFSESMDINLSLVRKLIKSSELIAEYSKVGEMAVNEVGILYMTNIVNPDLLDKVRNRINEIDTDEVLNLALLEQHIEERPYSLIPTVLYTERPDRAAAFLKEGHVILIMNNSPSCLIVPVTFWGLFHTPEDAYSRWFYGNFIRIIRLIAIFVTILTPSLYIATTNYHIEMLPTDLVLAISATRERVPFPAIFEVVMLLGAFELIRESGVRVPSPIGPTIGIVGALILGQAAVEANLISPILVIVVAVTGLASFAIPNLSFSYMIRLSTYLFLIFASFWGFYGIAACIVMSIGYLTSVTSYDVPFLSPLAPFYPSSKDLIVRPPIWKQWLRPFNVHPQNKQRKKKPEGVQNQ</sequence>
<keyword evidence="3 4" id="KW-0472">Membrane</keyword>
<dbReference type="RefSeq" id="WP_322445871.1">
    <property type="nucleotide sequence ID" value="NZ_JAXOFX010000003.1"/>
</dbReference>
<evidence type="ECO:0000256" key="1">
    <source>
        <dbReference type="ARBA" id="ARBA00004141"/>
    </source>
</evidence>
<comment type="similarity">
    <text evidence="2 4">Belongs to the GerABKA family.</text>
</comment>
<evidence type="ECO:0000313" key="7">
    <source>
        <dbReference type="Proteomes" id="UP001290455"/>
    </source>
</evidence>
<dbReference type="PIRSF" id="PIRSF005690">
    <property type="entry name" value="GerBA"/>
    <property type="match status" value="1"/>
</dbReference>
<keyword evidence="5" id="KW-1133">Transmembrane helix</keyword>
<dbReference type="PANTHER" id="PTHR22550:SF5">
    <property type="entry name" value="LEUCINE ZIPPER PROTEIN 4"/>
    <property type="match status" value="1"/>
</dbReference>